<comment type="caution">
    <text evidence="2">The sequence shown here is derived from an EMBL/GenBank/DDBJ whole genome shotgun (WGS) entry which is preliminary data.</text>
</comment>
<evidence type="ECO:0000256" key="1">
    <source>
        <dbReference type="SAM" id="Phobius"/>
    </source>
</evidence>
<dbReference type="Proteomes" id="UP000004221">
    <property type="component" value="Unassembled WGS sequence"/>
</dbReference>
<gene>
    <name evidence="2" type="ORF">NITHO_1720013</name>
</gene>
<accession>I4EE61</accession>
<name>I4EE61_9BACT</name>
<keyword evidence="1" id="KW-1133">Transmembrane helix</keyword>
<evidence type="ECO:0000313" key="3">
    <source>
        <dbReference type="Proteomes" id="UP000004221"/>
    </source>
</evidence>
<organism evidence="2 3">
    <name type="scientific">Nitrolancea hollandica Lb</name>
    <dbReference type="NCBI Taxonomy" id="1129897"/>
    <lineage>
        <taxon>Bacteria</taxon>
        <taxon>Pseudomonadati</taxon>
        <taxon>Thermomicrobiota</taxon>
        <taxon>Thermomicrobia</taxon>
        <taxon>Sphaerobacterales</taxon>
        <taxon>Sphaerobacterineae</taxon>
        <taxon>Sphaerobacteraceae</taxon>
        <taxon>Nitrolancea</taxon>
    </lineage>
</organism>
<dbReference type="AlphaFoldDB" id="I4EE61"/>
<proteinExistence type="predicted"/>
<dbReference type="EMBL" id="CAGS01000082">
    <property type="protein sequence ID" value="CCF82973.1"/>
    <property type="molecule type" value="Genomic_DNA"/>
</dbReference>
<keyword evidence="1" id="KW-0472">Membrane</keyword>
<evidence type="ECO:0000313" key="2">
    <source>
        <dbReference type="EMBL" id="CCF82973.1"/>
    </source>
</evidence>
<keyword evidence="3" id="KW-1185">Reference proteome</keyword>
<sequence length="65" mass="7496">MSLRWHLLLLTIVFFGVGVAESFAMRKHDPGSPTYYIVMWMIPGVLFTILTVRAFVKPKGNQQER</sequence>
<feature type="transmembrane region" description="Helical" evidence="1">
    <location>
        <begin position="36"/>
        <end position="56"/>
    </location>
</feature>
<reference evidence="2 3" key="1">
    <citation type="journal article" date="2012" name="ISME J.">
        <title>Nitrification expanded: discovery, physiology and genomics of a nitrite-oxidizing bacterium from the phylum Chloroflexi.</title>
        <authorList>
            <person name="Sorokin D.Y."/>
            <person name="Lucker S."/>
            <person name="Vejmelkova D."/>
            <person name="Kostrikina N.A."/>
            <person name="Kleerebezem R."/>
            <person name="Rijpstra W.I."/>
            <person name="Damste J.S."/>
            <person name="Le Paslier D."/>
            <person name="Muyzer G."/>
            <person name="Wagner M."/>
            <person name="van Loosdrecht M.C."/>
            <person name="Daims H."/>
        </authorList>
    </citation>
    <scope>NUCLEOTIDE SEQUENCE [LARGE SCALE GENOMIC DNA]</scope>
    <source>
        <strain evidence="3">none</strain>
    </source>
</reference>
<protein>
    <submittedName>
        <fullName evidence="2">Uncharacterized protein</fullName>
    </submittedName>
</protein>
<keyword evidence="1" id="KW-0812">Transmembrane</keyword>
<dbReference type="RefSeq" id="WP_008475577.1">
    <property type="nucleotide sequence ID" value="NZ_CAGS01000082.1"/>
</dbReference>